<dbReference type="GO" id="GO:0005094">
    <property type="term" value="F:Rho GDP-dissociation inhibitor activity"/>
    <property type="evidence" value="ECO:0007669"/>
    <property type="project" value="InterPro"/>
</dbReference>
<dbReference type="InterPro" id="IPR024792">
    <property type="entry name" value="RhoGDI_dom_sf"/>
</dbReference>
<dbReference type="Gene3D" id="2.70.50.30">
    <property type="entry name" value="Coagulation Factor XIII, subunit A, domain 1"/>
    <property type="match status" value="1"/>
</dbReference>
<evidence type="ECO:0000256" key="2">
    <source>
        <dbReference type="ARBA" id="ARBA00009758"/>
    </source>
</evidence>
<dbReference type="Proteomes" id="UP001150904">
    <property type="component" value="Unassembled WGS sequence"/>
</dbReference>
<evidence type="ECO:0000313" key="5">
    <source>
        <dbReference type="EMBL" id="KAJ5201436.1"/>
    </source>
</evidence>
<dbReference type="RefSeq" id="XP_058307352.1">
    <property type="nucleotide sequence ID" value="XM_058453161.1"/>
</dbReference>
<proteinExistence type="inferred from homology"/>
<gene>
    <name evidence="5" type="ORF">N7498_006099</name>
</gene>
<name>A0A9W9MHI7_9EURO</name>
<dbReference type="SUPFAM" id="SSF81296">
    <property type="entry name" value="E set domains"/>
    <property type="match status" value="1"/>
</dbReference>
<dbReference type="InterPro" id="IPR000406">
    <property type="entry name" value="Rho_GDI"/>
</dbReference>
<comment type="similarity">
    <text evidence="2">Belongs to the Rho GDI family.</text>
</comment>
<dbReference type="GO" id="GO:0005096">
    <property type="term" value="F:GTPase activator activity"/>
    <property type="evidence" value="ECO:0007669"/>
    <property type="project" value="UniProtKB-KW"/>
</dbReference>
<dbReference type="PANTHER" id="PTHR10980">
    <property type="entry name" value="RHO GDP-DISSOCIATION INHIBITOR"/>
    <property type="match status" value="1"/>
</dbReference>
<accession>A0A9W9MHI7</accession>
<comment type="subcellular location">
    <subcellularLocation>
        <location evidence="1">Cytoplasm</location>
    </subcellularLocation>
</comment>
<dbReference type="GO" id="GO:0005829">
    <property type="term" value="C:cytosol"/>
    <property type="evidence" value="ECO:0007669"/>
    <property type="project" value="TreeGrafter"/>
</dbReference>
<evidence type="ECO:0000256" key="3">
    <source>
        <dbReference type="ARBA" id="ARBA00022468"/>
    </source>
</evidence>
<keyword evidence="6" id="KW-1185">Reference proteome</keyword>
<keyword evidence="3" id="KW-0343">GTPase activation</keyword>
<dbReference type="InterPro" id="IPR014756">
    <property type="entry name" value="Ig_E-set"/>
</dbReference>
<dbReference type="FunFam" id="2.70.50.30:FF:000004">
    <property type="entry name" value="Rho GDP-dissociation inhibitor 1"/>
    <property type="match status" value="1"/>
</dbReference>
<keyword evidence="4" id="KW-0963">Cytoplasm</keyword>
<dbReference type="AlphaFoldDB" id="A0A9W9MHI7"/>
<sequence>MAEDKTKVVVSALVLEFSGHDEVTLDLSTPDSLKKLSENPVQIKEGVLYSMKFVFRVHDKVVTALRYLEETKRQGILIDRSDSFMGSYAPNIEGQPDFEVTFEDQEAPTGARACGRYDVTSKFVDEEGNNHHKFQWAYEITNDW</sequence>
<evidence type="ECO:0008006" key="7">
    <source>
        <dbReference type="Google" id="ProtNLM"/>
    </source>
</evidence>
<dbReference type="GO" id="GO:0007266">
    <property type="term" value="P:Rho protein signal transduction"/>
    <property type="evidence" value="ECO:0007669"/>
    <property type="project" value="InterPro"/>
</dbReference>
<dbReference type="GO" id="GO:0016020">
    <property type="term" value="C:membrane"/>
    <property type="evidence" value="ECO:0007669"/>
    <property type="project" value="TreeGrafter"/>
</dbReference>
<organism evidence="5 6">
    <name type="scientific">Penicillium cinerascens</name>
    <dbReference type="NCBI Taxonomy" id="70096"/>
    <lineage>
        <taxon>Eukaryota</taxon>
        <taxon>Fungi</taxon>
        <taxon>Dikarya</taxon>
        <taxon>Ascomycota</taxon>
        <taxon>Pezizomycotina</taxon>
        <taxon>Eurotiomycetes</taxon>
        <taxon>Eurotiomycetidae</taxon>
        <taxon>Eurotiales</taxon>
        <taxon>Aspergillaceae</taxon>
        <taxon>Penicillium</taxon>
    </lineage>
</organism>
<dbReference type="OrthoDB" id="1683373at2759"/>
<dbReference type="GeneID" id="83180462"/>
<evidence type="ECO:0000256" key="4">
    <source>
        <dbReference type="ARBA" id="ARBA00022490"/>
    </source>
</evidence>
<dbReference type="PANTHER" id="PTHR10980:SF3">
    <property type="entry name" value="LD16419P"/>
    <property type="match status" value="1"/>
</dbReference>
<evidence type="ECO:0000313" key="6">
    <source>
        <dbReference type="Proteomes" id="UP001150904"/>
    </source>
</evidence>
<reference evidence="5" key="2">
    <citation type="journal article" date="2023" name="IMA Fungus">
        <title>Comparative genomic study of the Penicillium genus elucidates a diverse pangenome and 15 lateral gene transfer events.</title>
        <authorList>
            <person name="Petersen C."/>
            <person name="Sorensen T."/>
            <person name="Nielsen M.R."/>
            <person name="Sondergaard T.E."/>
            <person name="Sorensen J.L."/>
            <person name="Fitzpatrick D.A."/>
            <person name="Frisvad J.C."/>
            <person name="Nielsen K.L."/>
        </authorList>
    </citation>
    <scope>NUCLEOTIDE SEQUENCE</scope>
    <source>
        <strain evidence="5">IBT 15544</strain>
    </source>
</reference>
<protein>
    <recommendedName>
        <fullName evidence="7">Rho GDP-dissociation inhibitor</fullName>
    </recommendedName>
</protein>
<comment type="caution">
    <text evidence="5">The sequence shown here is derived from an EMBL/GenBank/DDBJ whole genome shotgun (WGS) entry which is preliminary data.</text>
</comment>
<dbReference type="EMBL" id="JAPQKR010000013">
    <property type="protein sequence ID" value="KAJ5201436.1"/>
    <property type="molecule type" value="Genomic_DNA"/>
</dbReference>
<reference evidence="5" key="1">
    <citation type="submission" date="2022-12" db="EMBL/GenBank/DDBJ databases">
        <authorList>
            <person name="Petersen C."/>
        </authorList>
    </citation>
    <scope>NUCLEOTIDE SEQUENCE</scope>
    <source>
        <strain evidence="5">IBT 15544</strain>
    </source>
</reference>
<dbReference type="Pfam" id="PF02115">
    <property type="entry name" value="Rho_GDI"/>
    <property type="match status" value="1"/>
</dbReference>
<evidence type="ECO:0000256" key="1">
    <source>
        <dbReference type="ARBA" id="ARBA00004496"/>
    </source>
</evidence>